<dbReference type="AlphaFoldDB" id="A0A173VRB8"/>
<name>A0A173VRB8_9FIRM</name>
<dbReference type="Pfam" id="PF03102">
    <property type="entry name" value="NeuB"/>
    <property type="match status" value="1"/>
</dbReference>
<reference evidence="3 5" key="2">
    <citation type="submission" date="2018-08" db="EMBL/GenBank/DDBJ databases">
        <title>A genome reference for cultivated species of the human gut microbiota.</title>
        <authorList>
            <person name="Zou Y."/>
            <person name="Xue W."/>
            <person name="Luo G."/>
        </authorList>
    </citation>
    <scope>NUCLEOTIDE SEQUENCE [LARGE SCALE GENOMIC DNA]</scope>
    <source>
        <strain evidence="3 5">AF31-21AC</strain>
    </source>
</reference>
<dbReference type="OrthoDB" id="9814210at2"/>
<dbReference type="PROSITE" id="PS50844">
    <property type="entry name" value="AFP_LIKE"/>
    <property type="match status" value="1"/>
</dbReference>
<dbReference type="PaxDb" id="166486-ERS852572_03233"/>
<dbReference type="STRING" id="166486.ERS852572_03233"/>
<dbReference type="InterPro" id="IPR057736">
    <property type="entry name" value="SAF_PseI/NeuA/NeuB"/>
</dbReference>
<dbReference type="EMBL" id="CYXZ01000030">
    <property type="protein sequence ID" value="CUN28685.1"/>
    <property type="molecule type" value="Genomic_DNA"/>
</dbReference>
<dbReference type="InterPro" id="IPR036732">
    <property type="entry name" value="AFP_Neu5c_C_sf"/>
</dbReference>
<dbReference type="InterPro" id="IPR006190">
    <property type="entry name" value="SAF_AFP_Neu5Ac"/>
</dbReference>
<proteinExistence type="predicted"/>
<evidence type="ECO:0000313" key="2">
    <source>
        <dbReference type="EMBL" id="CUN28685.1"/>
    </source>
</evidence>
<evidence type="ECO:0000313" key="5">
    <source>
        <dbReference type="Proteomes" id="UP000283586"/>
    </source>
</evidence>
<accession>A0A173VRB8</accession>
<dbReference type="PANTHER" id="PTHR42966">
    <property type="entry name" value="N-ACETYLNEURAMINATE SYNTHASE"/>
    <property type="match status" value="1"/>
</dbReference>
<keyword evidence="3" id="KW-0808">Transferase</keyword>
<dbReference type="InterPro" id="IPR051690">
    <property type="entry name" value="PseI-like"/>
</dbReference>
<dbReference type="GO" id="GO:0016051">
    <property type="term" value="P:carbohydrate biosynthetic process"/>
    <property type="evidence" value="ECO:0007669"/>
    <property type="project" value="InterPro"/>
</dbReference>
<dbReference type="PANTHER" id="PTHR42966:SF2">
    <property type="entry name" value="PSEUDAMINIC ACID SYNTHASE"/>
    <property type="match status" value="1"/>
</dbReference>
<dbReference type="EC" id="2.5.1.97" evidence="3"/>
<dbReference type="SUPFAM" id="SSF51569">
    <property type="entry name" value="Aldolase"/>
    <property type="match status" value="1"/>
</dbReference>
<feature type="domain" description="AFP-like" evidence="1">
    <location>
        <begin position="294"/>
        <end position="352"/>
    </location>
</feature>
<dbReference type="RefSeq" id="WP_055195692.1">
    <property type="nucleotide sequence ID" value="NZ_CABIYH010000030.1"/>
</dbReference>
<dbReference type="Proteomes" id="UP000095350">
    <property type="component" value="Unassembled WGS sequence"/>
</dbReference>
<dbReference type="CDD" id="cd11615">
    <property type="entry name" value="SAF_NeuB_like"/>
    <property type="match status" value="1"/>
</dbReference>
<protein>
    <submittedName>
        <fullName evidence="3">Pseudaminic acid synthase</fullName>
        <ecNumber evidence="3">2.5.1.97</ecNumber>
    </submittedName>
    <submittedName>
        <fullName evidence="2">Spore coat polysaccharide biosynthesis protein spsE</fullName>
    </submittedName>
</protein>
<dbReference type="Gene3D" id="3.90.1210.10">
    <property type="entry name" value="Antifreeze-like/N-acetylneuraminic acid synthase C-terminal domain"/>
    <property type="match status" value="1"/>
</dbReference>
<dbReference type="InterPro" id="IPR020030">
    <property type="entry name" value="Pseudaminic_synth_PseI"/>
</dbReference>
<dbReference type="InterPro" id="IPR013132">
    <property type="entry name" value="PseI/NeuA/B-like_N"/>
</dbReference>
<dbReference type="Proteomes" id="UP000283586">
    <property type="component" value="Unassembled WGS sequence"/>
</dbReference>
<dbReference type="Gene3D" id="3.20.20.70">
    <property type="entry name" value="Aldolase class I"/>
    <property type="match status" value="1"/>
</dbReference>
<dbReference type="NCBIfam" id="TIGR03586">
    <property type="entry name" value="PseI"/>
    <property type="match status" value="1"/>
</dbReference>
<dbReference type="SUPFAM" id="SSF51269">
    <property type="entry name" value="AFP III-like domain"/>
    <property type="match status" value="1"/>
</dbReference>
<evidence type="ECO:0000313" key="3">
    <source>
        <dbReference type="EMBL" id="RHN04206.1"/>
    </source>
</evidence>
<evidence type="ECO:0000313" key="4">
    <source>
        <dbReference type="Proteomes" id="UP000095350"/>
    </source>
</evidence>
<organism evidence="2 4">
    <name type="scientific">Roseburia intestinalis</name>
    <dbReference type="NCBI Taxonomy" id="166486"/>
    <lineage>
        <taxon>Bacteria</taxon>
        <taxon>Bacillati</taxon>
        <taxon>Bacillota</taxon>
        <taxon>Clostridia</taxon>
        <taxon>Lachnospirales</taxon>
        <taxon>Lachnospiraceae</taxon>
        <taxon>Roseburia</taxon>
    </lineage>
</organism>
<evidence type="ECO:0000259" key="1">
    <source>
        <dbReference type="PROSITE" id="PS50844"/>
    </source>
</evidence>
<dbReference type="Pfam" id="PF08666">
    <property type="entry name" value="SAF"/>
    <property type="match status" value="1"/>
</dbReference>
<dbReference type="InterPro" id="IPR013974">
    <property type="entry name" value="SAF"/>
</dbReference>
<dbReference type="SMART" id="SM00858">
    <property type="entry name" value="SAF"/>
    <property type="match status" value="1"/>
</dbReference>
<dbReference type="GO" id="GO:0047444">
    <property type="term" value="F:N-acylneuraminate-9-phosphate synthase activity"/>
    <property type="evidence" value="ECO:0007669"/>
    <property type="project" value="TreeGrafter"/>
</dbReference>
<gene>
    <name evidence="2" type="primary">spsE</name>
    <name evidence="3" type="synonym">pseI</name>
    <name evidence="3" type="ORF">DWZ31_16925</name>
    <name evidence="2" type="ORF">ERS852572_03233</name>
</gene>
<dbReference type="InterPro" id="IPR013785">
    <property type="entry name" value="Aldolase_TIM"/>
</dbReference>
<sequence length="354" mass="39916">MEKRICIGNRWVGKNEPVFIIAEMSANHNMDFERAKEIIKGVKEAGADAVKLQTYTADTITIDCDNDYFQITQGTLWDGTTLYKLYQKAYTPWEWQGELKEYAESMGLICFSSPFDFTAVDFLEDINVPAYKIASFEITDIPLIRKIARLGKPILISTGIAYLKDIELAMQVCREEGNDKVILLKCTSTYPSPYQDMNIETITALQSTFDCIVGLSDHSMGYTVPITAIAKGAKVIEKHVTLHRSDGGADSEFSMEMHEFKEMCEQIRIAEAALGRVSFDLTDAQKKEREHSRSLFVVSDIKKGESFSPENVRSIRPGFGLHTKYYDQIIGKTAVTDIKKGTPMSWNLIDPGEY</sequence>
<dbReference type="EMBL" id="QRQN01000027">
    <property type="protein sequence ID" value="RHN04206.1"/>
    <property type="molecule type" value="Genomic_DNA"/>
</dbReference>
<reference evidence="2 4" key="1">
    <citation type="submission" date="2015-09" db="EMBL/GenBank/DDBJ databases">
        <authorList>
            <consortium name="Pathogen Informatics"/>
        </authorList>
    </citation>
    <scope>NUCLEOTIDE SEQUENCE [LARGE SCALE GENOMIC DNA]</scope>
    <source>
        <strain evidence="2 4">2789STDY5834960</strain>
    </source>
</reference>